<keyword evidence="4" id="KW-1133">Transmembrane helix</keyword>
<evidence type="ECO:0000256" key="1">
    <source>
        <dbReference type="ARBA" id="ARBA00000085"/>
    </source>
</evidence>
<protein>
    <recommendedName>
        <fullName evidence="2">histidine kinase</fullName>
        <ecNumber evidence="2">2.7.13.3</ecNumber>
    </recommendedName>
</protein>
<dbReference type="Pfam" id="PF00512">
    <property type="entry name" value="HisKA"/>
    <property type="match status" value="1"/>
</dbReference>
<dbReference type="CDD" id="cd00075">
    <property type="entry name" value="HATPase"/>
    <property type="match status" value="1"/>
</dbReference>
<dbReference type="SUPFAM" id="SSF47384">
    <property type="entry name" value="Homodimeric domain of signal transducing histidine kinase"/>
    <property type="match status" value="1"/>
</dbReference>
<dbReference type="InterPro" id="IPR036097">
    <property type="entry name" value="HisK_dim/P_sf"/>
</dbReference>
<dbReference type="PANTHER" id="PTHR43065">
    <property type="entry name" value="SENSOR HISTIDINE KINASE"/>
    <property type="match status" value="1"/>
</dbReference>
<keyword evidence="6" id="KW-0808">Transferase</keyword>
<comment type="catalytic activity">
    <reaction evidence="1">
        <text>ATP + protein L-histidine = ADP + protein N-phospho-L-histidine.</text>
        <dbReference type="EC" id="2.7.13.3"/>
    </reaction>
</comment>
<dbReference type="PROSITE" id="PS50109">
    <property type="entry name" value="HIS_KIN"/>
    <property type="match status" value="1"/>
</dbReference>
<keyword evidence="6" id="KW-0418">Kinase</keyword>
<dbReference type="Gene3D" id="3.30.565.10">
    <property type="entry name" value="Histidine kinase-like ATPase, C-terminal domain"/>
    <property type="match status" value="1"/>
</dbReference>
<feature type="transmembrane region" description="Helical" evidence="4">
    <location>
        <begin position="12"/>
        <end position="30"/>
    </location>
</feature>
<dbReference type="Pfam" id="PF25323">
    <property type="entry name" value="6TM_PilS"/>
    <property type="match status" value="1"/>
</dbReference>
<name>A0A3E1K692_9GAMM</name>
<evidence type="ECO:0000256" key="4">
    <source>
        <dbReference type="SAM" id="Phobius"/>
    </source>
</evidence>
<dbReference type="InterPro" id="IPR003594">
    <property type="entry name" value="HATPase_dom"/>
</dbReference>
<dbReference type="Pfam" id="PF02518">
    <property type="entry name" value="HATPase_c"/>
    <property type="match status" value="1"/>
</dbReference>
<comment type="caution">
    <text evidence="6">The sequence shown here is derived from an EMBL/GenBank/DDBJ whole genome shotgun (WGS) entry which is preliminary data.</text>
</comment>
<evidence type="ECO:0000313" key="7">
    <source>
        <dbReference type="Proteomes" id="UP000260351"/>
    </source>
</evidence>
<sequence length="543" mass="59714">MADEEVVGRALHYLNAFRVLVSIAALIAVFSPLAGEIQGYRIFLAQAAALTYAGSAIGFLVFHLRRSIDVSELASFSLASDLILIGLILHAFGGIESALVILLLFTVGIAGLILDLRTTLLFASLVTLGLLLDAWLSQRGALEARSLFQAALYGVGAFGIAVGASLLGRWGREYKLLAERRGLDLANLGHINELIIHKLRSGVLVVDSQDRIRQMNEAAWYLLGNPPVNDRNLRTIAPPLAERLERWRKTGKTEDEGLLLQSTQSAVVPTMLTMPGVNETEATLIFLEDTSVVSRRARDLAQASLARLSASIAHEIRNPLGALSHAAQLIDESEDLNKADRKLVGMMLNHAARMNDIVENVLKLSRRERARIESVNLISWIRKLAGDFRRYHKLDSSRVRLEVPSAAIMVLIDASQLSQAVWNLMENALKHARTEDREVVITLRVSPIRGHREIALDIIDNGPGIPLEKRSQVFEPFFTTHKQGSGLGLYLARQLCDANQAPLEYVQVPNSGACFRILLRRPESGEVAGRISKQPTRAKRAAG</sequence>
<feature type="transmembrane region" description="Helical" evidence="4">
    <location>
        <begin position="42"/>
        <end position="62"/>
    </location>
</feature>
<dbReference type="PANTHER" id="PTHR43065:SF52">
    <property type="entry name" value="SENSOR PROTEIN KINASE PILS"/>
    <property type="match status" value="1"/>
</dbReference>
<evidence type="ECO:0000256" key="3">
    <source>
        <dbReference type="ARBA" id="ARBA00022553"/>
    </source>
</evidence>
<feature type="transmembrane region" description="Helical" evidence="4">
    <location>
        <begin position="120"/>
        <end position="138"/>
    </location>
</feature>
<dbReference type="EMBL" id="QUZK01000046">
    <property type="protein sequence ID" value="RFF29456.1"/>
    <property type="molecule type" value="Genomic_DNA"/>
</dbReference>
<accession>A0A3E1K692</accession>
<keyword evidence="7" id="KW-1185">Reference proteome</keyword>
<keyword evidence="4" id="KW-0472">Membrane</keyword>
<dbReference type="CDD" id="cd00082">
    <property type="entry name" value="HisKA"/>
    <property type="match status" value="1"/>
</dbReference>
<dbReference type="SMART" id="SM00387">
    <property type="entry name" value="HATPase_c"/>
    <property type="match status" value="1"/>
</dbReference>
<dbReference type="InterPro" id="IPR005467">
    <property type="entry name" value="His_kinase_dom"/>
</dbReference>
<dbReference type="GO" id="GO:0000155">
    <property type="term" value="F:phosphorelay sensor kinase activity"/>
    <property type="evidence" value="ECO:0007669"/>
    <property type="project" value="InterPro"/>
</dbReference>
<feature type="domain" description="Histidine kinase" evidence="5">
    <location>
        <begin position="311"/>
        <end position="523"/>
    </location>
</feature>
<reference evidence="6 7" key="1">
    <citation type="submission" date="2018-08" db="EMBL/GenBank/DDBJ databases">
        <title>Wenzhouxiangella salilacus sp. nov., a novel bacterium isolated from a saline lake in Xinjiang Province, China.</title>
        <authorList>
            <person name="Han S."/>
        </authorList>
    </citation>
    <scope>NUCLEOTIDE SEQUENCE [LARGE SCALE GENOMIC DNA]</scope>
    <source>
        <strain evidence="6 7">XDB06</strain>
    </source>
</reference>
<feature type="transmembrane region" description="Helical" evidence="4">
    <location>
        <begin position="150"/>
        <end position="171"/>
    </location>
</feature>
<gene>
    <name evidence="6" type="ORF">DZC52_12475</name>
</gene>
<dbReference type="Gene3D" id="3.30.450.20">
    <property type="entry name" value="PAS domain"/>
    <property type="match status" value="1"/>
</dbReference>
<dbReference type="EC" id="2.7.13.3" evidence="2"/>
<dbReference type="InterPro" id="IPR036890">
    <property type="entry name" value="HATPase_C_sf"/>
</dbReference>
<feature type="transmembrane region" description="Helical" evidence="4">
    <location>
        <begin position="82"/>
        <end position="113"/>
    </location>
</feature>
<dbReference type="Proteomes" id="UP000260351">
    <property type="component" value="Unassembled WGS sequence"/>
</dbReference>
<dbReference type="AlphaFoldDB" id="A0A3E1K692"/>
<dbReference type="Gene3D" id="1.10.287.130">
    <property type="match status" value="1"/>
</dbReference>
<dbReference type="InterPro" id="IPR004358">
    <property type="entry name" value="Sig_transdc_His_kin-like_C"/>
</dbReference>
<evidence type="ECO:0000313" key="6">
    <source>
        <dbReference type="EMBL" id="RFF29456.1"/>
    </source>
</evidence>
<keyword evidence="3" id="KW-0597">Phosphoprotein</keyword>
<dbReference type="SUPFAM" id="SSF55874">
    <property type="entry name" value="ATPase domain of HSP90 chaperone/DNA topoisomerase II/histidine kinase"/>
    <property type="match status" value="1"/>
</dbReference>
<organism evidence="6 7">
    <name type="scientific">Wenzhouxiangella sediminis</name>
    <dbReference type="NCBI Taxonomy" id="1792836"/>
    <lineage>
        <taxon>Bacteria</taxon>
        <taxon>Pseudomonadati</taxon>
        <taxon>Pseudomonadota</taxon>
        <taxon>Gammaproteobacteria</taxon>
        <taxon>Chromatiales</taxon>
        <taxon>Wenzhouxiangellaceae</taxon>
        <taxon>Wenzhouxiangella</taxon>
    </lineage>
</organism>
<dbReference type="SMART" id="SM00388">
    <property type="entry name" value="HisKA"/>
    <property type="match status" value="1"/>
</dbReference>
<keyword evidence="4" id="KW-0812">Transmembrane</keyword>
<dbReference type="PRINTS" id="PR00344">
    <property type="entry name" value="BCTRLSENSOR"/>
</dbReference>
<evidence type="ECO:0000259" key="5">
    <source>
        <dbReference type="PROSITE" id="PS50109"/>
    </source>
</evidence>
<proteinExistence type="predicted"/>
<dbReference type="InterPro" id="IPR003661">
    <property type="entry name" value="HisK_dim/P_dom"/>
</dbReference>
<evidence type="ECO:0000256" key="2">
    <source>
        <dbReference type="ARBA" id="ARBA00012438"/>
    </source>
</evidence>